<organism evidence="2 3">
    <name type="scientific">Curvularia kusanoi</name>
    <name type="common">Cochliobolus kusanoi</name>
    <dbReference type="NCBI Taxonomy" id="90978"/>
    <lineage>
        <taxon>Eukaryota</taxon>
        <taxon>Fungi</taxon>
        <taxon>Dikarya</taxon>
        <taxon>Ascomycota</taxon>
        <taxon>Pezizomycotina</taxon>
        <taxon>Dothideomycetes</taxon>
        <taxon>Pleosporomycetidae</taxon>
        <taxon>Pleosporales</taxon>
        <taxon>Pleosporineae</taxon>
        <taxon>Pleosporaceae</taxon>
        <taxon>Curvularia</taxon>
    </lineage>
</organism>
<sequence>MSFGCAYWEAKEANRRLTDDNSRLGHDNPRLTDDNSRLTDDNSQKDAEIRELRRQRDAVDEGGQLSQRRRLLLPGQTDYQDMSKIVAYRPEQTIIALSTISIPMSRTLT</sequence>
<keyword evidence="3" id="KW-1185">Reference proteome</keyword>
<evidence type="ECO:0000313" key="3">
    <source>
        <dbReference type="Proteomes" id="UP000801428"/>
    </source>
</evidence>
<name>A0A9P4TM78_CURKU</name>
<proteinExistence type="predicted"/>
<reference evidence="2" key="1">
    <citation type="submission" date="2019-04" db="EMBL/GenBank/DDBJ databases">
        <title>Sequencing of skin fungus with MAO and IRED activity.</title>
        <authorList>
            <person name="Marsaioli A.J."/>
            <person name="Bonatto J.M.C."/>
            <person name="Reis Junior O."/>
        </authorList>
    </citation>
    <scope>NUCLEOTIDE SEQUENCE</scope>
    <source>
        <strain evidence="2">30M1</strain>
    </source>
</reference>
<evidence type="ECO:0000313" key="2">
    <source>
        <dbReference type="EMBL" id="KAF3008582.1"/>
    </source>
</evidence>
<dbReference type="Proteomes" id="UP000801428">
    <property type="component" value="Unassembled WGS sequence"/>
</dbReference>
<comment type="caution">
    <text evidence="2">The sequence shown here is derived from an EMBL/GenBank/DDBJ whole genome shotgun (WGS) entry which is preliminary data.</text>
</comment>
<dbReference type="EMBL" id="SWKU01000003">
    <property type="protein sequence ID" value="KAF3008582.1"/>
    <property type="molecule type" value="Genomic_DNA"/>
</dbReference>
<protein>
    <submittedName>
        <fullName evidence="2">Uncharacterized protein</fullName>
    </submittedName>
</protein>
<evidence type="ECO:0000256" key="1">
    <source>
        <dbReference type="SAM" id="MobiDB-lite"/>
    </source>
</evidence>
<feature type="region of interest" description="Disordered" evidence="1">
    <location>
        <begin position="16"/>
        <end position="65"/>
    </location>
</feature>
<accession>A0A9P4TM78</accession>
<gene>
    <name evidence="2" type="ORF">E8E13_007488</name>
</gene>
<dbReference type="AlphaFoldDB" id="A0A9P4TM78"/>
<feature type="compositionally biased region" description="Basic and acidic residues" evidence="1">
    <location>
        <begin position="16"/>
        <end position="59"/>
    </location>
</feature>